<keyword evidence="5 6" id="KW-0472">Membrane</keyword>
<dbReference type="InterPro" id="IPR050495">
    <property type="entry name" value="ATG22/LtaA_families"/>
</dbReference>
<accession>A0A7Z0BL87</accession>
<feature type="transmembrane region" description="Helical" evidence="6">
    <location>
        <begin position="26"/>
        <end position="47"/>
    </location>
</feature>
<sequence>MTAPTETDSPSTDPDQRRREQRGWYVYDWANSVFITSVVTVLIGPYLSNLACVSAGAENAEACLDPSLALAPLGMDFLALHPNALYPALTTVAILSLIVLLPVVGSMVDHSRHKKRWLFWLATSGSLCTLGLYFATDGYLAASVLFVMANLLYGLSGVVYNAFLPEIATADERDRVSVTGWGIGYLGGALLLAVHLGLVVSADSLGIGADDAARIAFASCGLWWAGFTVLALKPLRNRYGALAARGRGRPGVGRSLRQFGHTLKDMRRYPNTILFLLAFILFNDGVQAAIRYAAPFATQDLGLEQDVLILTILIIQFVAFGGAFLTGRVARHLGSKNTVLVTLGIWSALVASAYFLPAGNVPLFVTMGVGIGLVLGGTQSLARSLYSQLIPRGREAEYFSLYQISDKGSSFLGSLTVTVAVSLTGGYRAAILSLIVFFVIGGLLLWRTRMREGIVAVGNEVPRNL</sequence>
<dbReference type="GO" id="GO:0005886">
    <property type="term" value="C:plasma membrane"/>
    <property type="evidence" value="ECO:0007669"/>
    <property type="project" value="UniProtKB-SubCell"/>
</dbReference>
<feature type="domain" description="Major facilitator superfamily (MFS) profile" evidence="7">
    <location>
        <begin position="271"/>
        <end position="465"/>
    </location>
</feature>
<keyword evidence="2" id="KW-0813">Transport</keyword>
<protein>
    <submittedName>
        <fullName evidence="8">UMF1 family MFS transporter</fullName>
    </submittedName>
</protein>
<dbReference type="PANTHER" id="PTHR23519">
    <property type="entry name" value="AUTOPHAGY-RELATED PROTEIN 22"/>
    <property type="match status" value="1"/>
</dbReference>
<evidence type="ECO:0000256" key="2">
    <source>
        <dbReference type="ARBA" id="ARBA00022448"/>
    </source>
</evidence>
<dbReference type="Pfam" id="PF11700">
    <property type="entry name" value="ATG22"/>
    <property type="match status" value="1"/>
</dbReference>
<feature type="transmembrane region" description="Helical" evidence="6">
    <location>
        <begin position="141"/>
        <end position="164"/>
    </location>
</feature>
<feature type="transmembrane region" description="Helical" evidence="6">
    <location>
        <begin position="117"/>
        <end position="135"/>
    </location>
</feature>
<reference evidence="8 9" key="1">
    <citation type="submission" date="2020-07" db="EMBL/GenBank/DDBJ databases">
        <title>Sequencing the genomes of 1000 actinobacteria strains.</title>
        <authorList>
            <person name="Klenk H.-P."/>
        </authorList>
    </citation>
    <scope>NUCLEOTIDE SEQUENCE [LARGE SCALE GENOMIC DNA]</scope>
    <source>
        <strain evidence="8 9">DSM 45278</strain>
    </source>
</reference>
<dbReference type="InterPro" id="IPR020846">
    <property type="entry name" value="MFS_dom"/>
</dbReference>
<dbReference type="InterPro" id="IPR036259">
    <property type="entry name" value="MFS_trans_sf"/>
</dbReference>
<keyword evidence="4 6" id="KW-1133">Transmembrane helix</keyword>
<feature type="transmembrane region" description="Helical" evidence="6">
    <location>
        <begin position="306"/>
        <end position="326"/>
    </location>
</feature>
<dbReference type="Proteomes" id="UP000584931">
    <property type="component" value="Unassembled WGS sequence"/>
</dbReference>
<feature type="transmembrane region" description="Helical" evidence="6">
    <location>
        <begin position="176"/>
        <end position="200"/>
    </location>
</feature>
<dbReference type="InterPro" id="IPR024671">
    <property type="entry name" value="Atg22-like"/>
</dbReference>
<dbReference type="GO" id="GO:0022857">
    <property type="term" value="F:transmembrane transporter activity"/>
    <property type="evidence" value="ECO:0007669"/>
    <property type="project" value="InterPro"/>
</dbReference>
<gene>
    <name evidence="8" type="ORF">HNR06_004595</name>
</gene>
<feature type="transmembrane region" description="Helical" evidence="6">
    <location>
        <begin position="427"/>
        <end position="446"/>
    </location>
</feature>
<evidence type="ECO:0000256" key="3">
    <source>
        <dbReference type="ARBA" id="ARBA00022692"/>
    </source>
</evidence>
<evidence type="ECO:0000256" key="6">
    <source>
        <dbReference type="SAM" id="Phobius"/>
    </source>
</evidence>
<organism evidence="8 9">
    <name type="scientific">Nocardiopsis sinuspersici</name>
    <dbReference type="NCBI Taxonomy" id="501010"/>
    <lineage>
        <taxon>Bacteria</taxon>
        <taxon>Bacillati</taxon>
        <taxon>Actinomycetota</taxon>
        <taxon>Actinomycetes</taxon>
        <taxon>Streptosporangiales</taxon>
        <taxon>Nocardiopsidaceae</taxon>
        <taxon>Nocardiopsis</taxon>
    </lineage>
</organism>
<feature type="transmembrane region" description="Helical" evidence="6">
    <location>
        <begin position="212"/>
        <end position="232"/>
    </location>
</feature>
<evidence type="ECO:0000259" key="7">
    <source>
        <dbReference type="PROSITE" id="PS50850"/>
    </source>
</evidence>
<evidence type="ECO:0000313" key="8">
    <source>
        <dbReference type="EMBL" id="NYH55006.1"/>
    </source>
</evidence>
<dbReference type="PROSITE" id="PS50850">
    <property type="entry name" value="MFS"/>
    <property type="match status" value="1"/>
</dbReference>
<evidence type="ECO:0000256" key="5">
    <source>
        <dbReference type="ARBA" id="ARBA00023136"/>
    </source>
</evidence>
<dbReference type="AlphaFoldDB" id="A0A7Z0BL87"/>
<evidence type="ECO:0000313" key="9">
    <source>
        <dbReference type="Proteomes" id="UP000584931"/>
    </source>
</evidence>
<proteinExistence type="predicted"/>
<dbReference type="PANTHER" id="PTHR23519:SF1">
    <property type="entry name" value="AUTOPHAGY-RELATED PROTEIN 22"/>
    <property type="match status" value="1"/>
</dbReference>
<dbReference type="SUPFAM" id="SSF103473">
    <property type="entry name" value="MFS general substrate transporter"/>
    <property type="match status" value="1"/>
</dbReference>
<comment type="subcellular location">
    <subcellularLocation>
        <location evidence="1">Cell membrane</location>
        <topology evidence="1">Multi-pass membrane protein</topology>
    </subcellularLocation>
</comment>
<name>A0A7Z0BL87_9ACTN</name>
<dbReference type="EMBL" id="JACCHL010000001">
    <property type="protein sequence ID" value="NYH55006.1"/>
    <property type="molecule type" value="Genomic_DNA"/>
</dbReference>
<dbReference type="Gene3D" id="1.20.1250.20">
    <property type="entry name" value="MFS general substrate transporter like domains"/>
    <property type="match status" value="2"/>
</dbReference>
<dbReference type="RefSeq" id="WP_179811236.1">
    <property type="nucleotide sequence ID" value="NZ_JACCHL010000001.1"/>
</dbReference>
<feature type="transmembrane region" description="Helical" evidence="6">
    <location>
        <begin position="338"/>
        <end position="357"/>
    </location>
</feature>
<evidence type="ECO:0000256" key="4">
    <source>
        <dbReference type="ARBA" id="ARBA00022989"/>
    </source>
</evidence>
<feature type="transmembrane region" description="Helical" evidence="6">
    <location>
        <begin position="273"/>
        <end position="294"/>
    </location>
</feature>
<comment type="caution">
    <text evidence="8">The sequence shown here is derived from an EMBL/GenBank/DDBJ whole genome shotgun (WGS) entry which is preliminary data.</text>
</comment>
<feature type="transmembrane region" description="Helical" evidence="6">
    <location>
        <begin position="84"/>
        <end position="105"/>
    </location>
</feature>
<keyword evidence="3 6" id="KW-0812">Transmembrane</keyword>
<evidence type="ECO:0000256" key="1">
    <source>
        <dbReference type="ARBA" id="ARBA00004651"/>
    </source>
</evidence>